<sequence length="191" mass="21837">MIFCLVVALFMWESFVMGGTGFVGYQAIEEAARCEVEIHTDTPKIRTDTHWQKRPAIGFPEYFVYLPLGFANSRILRNADFSLLLSNHASSVRGEASPGGTLALVHRRGFERNSLRSLERTPRFPYQPYDNRYKSGKQGKYPAKLVLEPMQHGPTSVKQNWRSVHVSEKQKFRKNRCRDPSPSRFGSGAKR</sequence>
<evidence type="ECO:0000313" key="2">
    <source>
        <dbReference type="EMBL" id="VFJ95531.1"/>
    </source>
</evidence>
<accession>A0A450USK1</accession>
<name>A0A450USK1_9GAMM</name>
<dbReference type="AlphaFoldDB" id="A0A450USK1"/>
<proteinExistence type="predicted"/>
<feature type="region of interest" description="Disordered" evidence="1">
    <location>
        <begin position="152"/>
        <end position="191"/>
    </location>
</feature>
<dbReference type="EMBL" id="CAADFH010000051">
    <property type="protein sequence ID" value="VFJ95531.1"/>
    <property type="molecule type" value="Genomic_DNA"/>
</dbReference>
<evidence type="ECO:0000256" key="1">
    <source>
        <dbReference type="SAM" id="MobiDB-lite"/>
    </source>
</evidence>
<gene>
    <name evidence="2" type="ORF">BECKLFY1418A_GA0070994_10517</name>
</gene>
<protein>
    <submittedName>
        <fullName evidence="2">Uncharacterized protein</fullName>
    </submittedName>
</protein>
<organism evidence="2">
    <name type="scientific">Candidatus Kentrum sp. LFY</name>
    <dbReference type="NCBI Taxonomy" id="2126342"/>
    <lineage>
        <taxon>Bacteria</taxon>
        <taxon>Pseudomonadati</taxon>
        <taxon>Pseudomonadota</taxon>
        <taxon>Gammaproteobacteria</taxon>
        <taxon>Candidatus Kentrum</taxon>
    </lineage>
</organism>
<reference evidence="2" key="1">
    <citation type="submission" date="2019-02" db="EMBL/GenBank/DDBJ databases">
        <authorList>
            <person name="Gruber-Vodicka R. H."/>
            <person name="Seah K. B. B."/>
        </authorList>
    </citation>
    <scope>NUCLEOTIDE SEQUENCE</scope>
    <source>
        <strain evidence="2">BECK_M6</strain>
    </source>
</reference>
<feature type="compositionally biased region" description="Polar residues" evidence="1">
    <location>
        <begin position="153"/>
        <end position="162"/>
    </location>
</feature>